<feature type="active site" evidence="8">
    <location>
        <position position="46"/>
    </location>
</feature>
<keyword evidence="4 8" id="KW-0547">Nucleotide-binding</keyword>
<dbReference type="RefSeq" id="WP_009207579.1">
    <property type="nucleotide sequence ID" value="NC_022357.1"/>
</dbReference>
<dbReference type="SUPFAM" id="SSF52540">
    <property type="entry name" value="P-loop containing nucleoside triphosphate hydrolases"/>
    <property type="match status" value="1"/>
</dbReference>
<dbReference type="HAMAP" id="MF_00336">
    <property type="entry name" value="BioD"/>
    <property type="match status" value="1"/>
</dbReference>
<dbReference type="GO" id="GO:0005524">
    <property type="term" value="F:ATP binding"/>
    <property type="evidence" value="ECO:0007669"/>
    <property type="project" value="UniProtKB-UniRule"/>
</dbReference>
<comment type="catalytic activity">
    <reaction evidence="8">
        <text>(7R,8S)-7,8-diammoniononanoate + CO2 + ATP = (4R,5S)-dethiobiotin + ADP + phosphate + 3 H(+)</text>
        <dbReference type="Rhea" id="RHEA:15805"/>
        <dbReference type="ChEBI" id="CHEBI:15378"/>
        <dbReference type="ChEBI" id="CHEBI:16526"/>
        <dbReference type="ChEBI" id="CHEBI:30616"/>
        <dbReference type="ChEBI" id="CHEBI:43474"/>
        <dbReference type="ChEBI" id="CHEBI:149469"/>
        <dbReference type="ChEBI" id="CHEBI:149473"/>
        <dbReference type="ChEBI" id="CHEBI:456216"/>
        <dbReference type="EC" id="6.3.3.3"/>
    </reaction>
</comment>
<feature type="binding site" evidence="8">
    <location>
        <begin position="21"/>
        <end position="26"/>
    </location>
    <ligand>
        <name>ATP</name>
        <dbReference type="ChEBI" id="CHEBI:30616"/>
    </ligand>
</feature>
<dbReference type="EC" id="6.3.3.3" evidence="8"/>
<dbReference type="CDD" id="cd03109">
    <property type="entry name" value="DTBS"/>
    <property type="match status" value="1"/>
</dbReference>
<sequence>MLTNNPHCEKKAYFITGTDTGVGKTLVACALLQAFAKQGKRSIGMKPVAAGCIETPAGLCCEDVENLRAAGNVAASQKLVNPYALILAVAPHIAAEHAGVEISLEQIDRSFRQLREMADVTVVEGVGGFAVPLNASQDTADMAEMLGLPVILVVGMRLGCINHALLTAQAIRHRGLRLVAWVANQIDPEMSAFDENLHALETRLAAPLLGVIPFQADANLSAVSGLMDLYILNSSI</sequence>
<keyword evidence="3 8" id="KW-0479">Metal-binding</keyword>
<name>S6B7Q3_SULDS</name>
<keyword evidence="10" id="KW-1185">Reference proteome</keyword>
<keyword evidence="6 8" id="KW-0067">ATP-binding</keyword>
<keyword evidence="7 8" id="KW-0460">Magnesium</keyword>
<organism evidence="9 10">
    <name type="scientific">Sulfuricella denitrificans (strain DSM 22764 / NBRC 105220 / skB26)</name>
    <dbReference type="NCBI Taxonomy" id="1163617"/>
    <lineage>
        <taxon>Bacteria</taxon>
        <taxon>Pseudomonadati</taxon>
        <taxon>Pseudomonadota</taxon>
        <taxon>Betaproteobacteria</taxon>
        <taxon>Nitrosomonadales</taxon>
        <taxon>Sulfuricellaceae</taxon>
        <taxon>Sulfuricella</taxon>
    </lineage>
</organism>
<dbReference type="UniPathway" id="UPA00078">
    <property type="reaction ID" value="UER00161"/>
</dbReference>
<dbReference type="STRING" id="1163617.SCD_n02662"/>
<dbReference type="Pfam" id="PF13500">
    <property type="entry name" value="AAA_26"/>
    <property type="match status" value="1"/>
</dbReference>
<dbReference type="OrthoDB" id="9802097at2"/>
<keyword evidence="2 8" id="KW-0436">Ligase</keyword>
<feature type="binding site" evidence="8">
    <location>
        <position position="25"/>
    </location>
    <ligand>
        <name>Mg(2+)</name>
        <dbReference type="ChEBI" id="CHEBI:18420"/>
    </ligand>
</feature>
<comment type="cofactor">
    <cofactor evidence="8">
        <name>Mg(2+)</name>
        <dbReference type="ChEBI" id="CHEBI:18420"/>
    </cofactor>
</comment>
<evidence type="ECO:0000256" key="6">
    <source>
        <dbReference type="ARBA" id="ARBA00022840"/>
    </source>
</evidence>
<feature type="binding site" evidence="8">
    <location>
        <begin position="184"/>
        <end position="185"/>
    </location>
    <ligand>
        <name>ATP</name>
        <dbReference type="ChEBI" id="CHEBI:30616"/>
    </ligand>
</feature>
<evidence type="ECO:0000256" key="4">
    <source>
        <dbReference type="ARBA" id="ARBA00022741"/>
    </source>
</evidence>
<dbReference type="GO" id="GO:0005829">
    <property type="term" value="C:cytosol"/>
    <property type="evidence" value="ECO:0007669"/>
    <property type="project" value="TreeGrafter"/>
</dbReference>
<feature type="binding site" evidence="8">
    <location>
        <position position="63"/>
    </location>
    <ligand>
        <name>Mg(2+)</name>
        <dbReference type="ChEBI" id="CHEBI:18420"/>
    </ligand>
</feature>
<feature type="binding site" evidence="8">
    <location>
        <position position="124"/>
    </location>
    <ligand>
        <name>Mg(2+)</name>
        <dbReference type="ChEBI" id="CHEBI:18420"/>
    </ligand>
</feature>
<dbReference type="PANTHER" id="PTHR43210">
    <property type="entry name" value="DETHIOBIOTIN SYNTHETASE"/>
    <property type="match status" value="1"/>
</dbReference>
<dbReference type="Gene3D" id="3.40.50.300">
    <property type="entry name" value="P-loop containing nucleotide triphosphate hydrolases"/>
    <property type="match status" value="1"/>
</dbReference>
<dbReference type="InterPro" id="IPR004472">
    <property type="entry name" value="DTB_synth_BioD"/>
</dbReference>
<evidence type="ECO:0000256" key="1">
    <source>
        <dbReference type="ARBA" id="ARBA00022490"/>
    </source>
</evidence>
<accession>S6B7Q3</accession>
<dbReference type="InterPro" id="IPR027417">
    <property type="entry name" value="P-loop_NTPase"/>
</dbReference>
<comment type="similarity">
    <text evidence="8">Belongs to the dethiobiotin synthetase family.</text>
</comment>
<evidence type="ECO:0000256" key="8">
    <source>
        <dbReference type="HAMAP-Rule" id="MF_00336"/>
    </source>
</evidence>
<comment type="caution">
    <text evidence="8">Lacks conserved residue(s) required for the propagation of feature annotation.</text>
</comment>
<feature type="binding site" evidence="8">
    <location>
        <position position="63"/>
    </location>
    <ligand>
        <name>ATP</name>
        <dbReference type="ChEBI" id="CHEBI:30616"/>
    </ligand>
</feature>
<proteinExistence type="inferred from homology"/>
<evidence type="ECO:0000256" key="5">
    <source>
        <dbReference type="ARBA" id="ARBA00022756"/>
    </source>
</evidence>
<evidence type="ECO:0000256" key="7">
    <source>
        <dbReference type="ARBA" id="ARBA00022842"/>
    </source>
</evidence>
<evidence type="ECO:0000313" key="9">
    <source>
        <dbReference type="EMBL" id="BAN36462.1"/>
    </source>
</evidence>
<dbReference type="FunFam" id="3.40.50.300:FF:000292">
    <property type="entry name" value="ATP-dependent dethiobiotin synthetase BioD"/>
    <property type="match status" value="1"/>
</dbReference>
<gene>
    <name evidence="8" type="primary">bioD</name>
    <name evidence="9" type="ORF">SCD_n02662</name>
</gene>
<evidence type="ECO:0000256" key="3">
    <source>
        <dbReference type="ARBA" id="ARBA00022723"/>
    </source>
</evidence>
<dbReference type="GO" id="GO:0009102">
    <property type="term" value="P:biotin biosynthetic process"/>
    <property type="evidence" value="ECO:0007669"/>
    <property type="project" value="UniProtKB-UniRule"/>
</dbReference>
<comment type="subcellular location">
    <subcellularLocation>
        <location evidence="8">Cytoplasm</location>
    </subcellularLocation>
</comment>
<dbReference type="PIRSF" id="PIRSF006755">
    <property type="entry name" value="DTB_synth"/>
    <property type="match status" value="1"/>
</dbReference>
<dbReference type="KEGG" id="sdr:SCD_n02662"/>
<dbReference type="HOGENOM" id="CLU_072551_0_0_4"/>
<dbReference type="GO" id="GO:0000287">
    <property type="term" value="F:magnesium ion binding"/>
    <property type="evidence" value="ECO:0007669"/>
    <property type="project" value="UniProtKB-UniRule"/>
</dbReference>
<dbReference type="eggNOG" id="COG0132">
    <property type="taxonomic scope" value="Bacteria"/>
</dbReference>
<comment type="subunit">
    <text evidence="8">Homodimer.</text>
</comment>
<dbReference type="PANTHER" id="PTHR43210:SF5">
    <property type="entry name" value="DETHIOBIOTIN SYNTHETASE"/>
    <property type="match status" value="1"/>
</dbReference>
<dbReference type="AlphaFoldDB" id="S6B7Q3"/>
<evidence type="ECO:0000313" key="10">
    <source>
        <dbReference type="Proteomes" id="UP000015559"/>
    </source>
</evidence>
<dbReference type="NCBIfam" id="TIGR00347">
    <property type="entry name" value="bioD"/>
    <property type="match status" value="1"/>
</dbReference>
<protein>
    <recommendedName>
        <fullName evidence="8">ATP-dependent dethiobiotin synthetase BioD</fullName>
        <ecNumber evidence="8">6.3.3.3</ecNumber>
    </recommendedName>
    <alternativeName>
        <fullName evidence="8">DTB synthetase</fullName>
        <shortName evidence="8">DTBS</shortName>
    </alternativeName>
    <alternativeName>
        <fullName evidence="8">Dethiobiotin synthase</fullName>
    </alternativeName>
</protein>
<evidence type="ECO:0000256" key="2">
    <source>
        <dbReference type="ARBA" id="ARBA00022598"/>
    </source>
</evidence>
<dbReference type="Proteomes" id="UP000015559">
    <property type="component" value="Chromosome"/>
</dbReference>
<keyword evidence="5 8" id="KW-0093">Biotin biosynthesis</keyword>
<comment type="function">
    <text evidence="8">Catalyzes a mechanistically unusual reaction, the ATP-dependent insertion of CO2 between the N7 and N8 nitrogen atoms of 7,8-diaminopelargonic acid (DAPA, also called 7,8-diammoniononanoate) to form a ureido ring.</text>
</comment>
<dbReference type="GO" id="GO:0042803">
    <property type="term" value="F:protein homodimerization activity"/>
    <property type="evidence" value="ECO:0007669"/>
    <property type="project" value="UniProtKB-ARBA"/>
</dbReference>
<reference evidence="9 10" key="1">
    <citation type="journal article" date="2012" name="Appl. Environ. Microbiol.">
        <title>Draft genome sequence of a psychrotolerant sulfur-oxidizing bacterium, Sulfuricella denitrificans skB26, and proteomic insights into cold adaptation.</title>
        <authorList>
            <person name="Watanabe T."/>
            <person name="Kojima H."/>
            <person name="Fukui M."/>
        </authorList>
    </citation>
    <scope>NUCLEOTIDE SEQUENCE [LARGE SCALE GENOMIC DNA]</scope>
    <source>
        <strain evidence="10">skB26</strain>
    </source>
</reference>
<keyword evidence="1 8" id="KW-0963">Cytoplasm</keyword>
<dbReference type="EMBL" id="AP013066">
    <property type="protein sequence ID" value="BAN36462.1"/>
    <property type="molecule type" value="Genomic_DNA"/>
</dbReference>
<comment type="pathway">
    <text evidence="8">Cofactor biosynthesis; biotin biosynthesis; biotin from 7,8-diaminononanoate: step 1/2.</text>
</comment>
<feature type="binding site" evidence="8">
    <location>
        <begin position="124"/>
        <end position="127"/>
    </location>
    <ligand>
        <name>ATP</name>
        <dbReference type="ChEBI" id="CHEBI:30616"/>
    </ligand>
</feature>
<dbReference type="GO" id="GO:0004141">
    <property type="term" value="F:dethiobiotin synthase activity"/>
    <property type="evidence" value="ECO:0007669"/>
    <property type="project" value="UniProtKB-UniRule"/>
</dbReference>